<evidence type="ECO:0000313" key="1">
    <source>
        <dbReference type="EMBL" id="KAL2059709.1"/>
    </source>
</evidence>
<dbReference type="EMBL" id="JAZHXI010000034">
    <property type="protein sequence ID" value="KAL2059709.1"/>
    <property type="molecule type" value="Genomic_DNA"/>
</dbReference>
<evidence type="ECO:0000313" key="2">
    <source>
        <dbReference type="Proteomes" id="UP001595075"/>
    </source>
</evidence>
<protein>
    <submittedName>
        <fullName evidence="1">Uncharacterized protein</fullName>
    </submittedName>
</protein>
<gene>
    <name evidence="1" type="ORF">VTL71DRAFT_11279</name>
</gene>
<accession>A0ABR4BPG6</accession>
<sequence length="11" mass="1216">MNPNQTLRGEG</sequence>
<reference evidence="1 2" key="1">
    <citation type="journal article" date="2024" name="Commun. Biol.">
        <title>Comparative genomic analysis of thermophilic fungi reveals convergent evolutionary adaptations and gene losses.</title>
        <authorList>
            <person name="Steindorff A.S."/>
            <person name="Aguilar-Pontes M.V."/>
            <person name="Robinson A.J."/>
            <person name="Andreopoulos B."/>
            <person name="LaButti K."/>
            <person name="Kuo A."/>
            <person name="Mondo S."/>
            <person name="Riley R."/>
            <person name="Otillar R."/>
            <person name="Haridas S."/>
            <person name="Lipzen A."/>
            <person name="Grimwood J."/>
            <person name="Schmutz J."/>
            <person name="Clum A."/>
            <person name="Reid I.D."/>
            <person name="Moisan M.C."/>
            <person name="Butler G."/>
            <person name="Nguyen T.T.M."/>
            <person name="Dewar K."/>
            <person name="Conant G."/>
            <person name="Drula E."/>
            <person name="Henrissat B."/>
            <person name="Hansel C."/>
            <person name="Singer S."/>
            <person name="Hutchinson M.I."/>
            <person name="de Vries R.P."/>
            <person name="Natvig D.O."/>
            <person name="Powell A.J."/>
            <person name="Tsang A."/>
            <person name="Grigoriev I.V."/>
        </authorList>
    </citation>
    <scope>NUCLEOTIDE SEQUENCE [LARGE SCALE GENOMIC DNA]</scope>
    <source>
        <strain evidence="1 2">CBS 494.80</strain>
    </source>
</reference>
<organism evidence="1 2">
    <name type="scientific">Oculimacula yallundae</name>
    <dbReference type="NCBI Taxonomy" id="86028"/>
    <lineage>
        <taxon>Eukaryota</taxon>
        <taxon>Fungi</taxon>
        <taxon>Dikarya</taxon>
        <taxon>Ascomycota</taxon>
        <taxon>Pezizomycotina</taxon>
        <taxon>Leotiomycetes</taxon>
        <taxon>Helotiales</taxon>
        <taxon>Ploettnerulaceae</taxon>
        <taxon>Oculimacula</taxon>
    </lineage>
</organism>
<keyword evidence="2" id="KW-1185">Reference proteome</keyword>
<comment type="caution">
    <text evidence="1">The sequence shown here is derived from an EMBL/GenBank/DDBJ whole genome shotgun (WGS) entry which is preliminary data.</text>
</comment>
<name>A0ABR4BPG6_9HELO</name>
<dbReference type="Proteomes" id="UP001595075">
    <property type="component" value="Unassembled WGS sequence"/>
</dbReference>
<proteinExistence type="predicted"/>